<dbReference type="AlphaFoldDB" id="A0A1F6XYV5"/>
<feature type="compositionally biased region" description="Polar residues" evidence="1">
    <location>
        <begin position="347"/>
        <end position="362"/>
    </location>
</feature>
<gene>
    <name evidence="3" type="ORF">A3H53_00225</name>
</gene>
<feature type="compositionally biased region" description="Acidic residues" evidence="1">
    <location>
        <begin position="440"/>
        <end position="451"/>
    </location>
</feature>
<protein>
    <recommendedName>
        <fullName evidence="2">LTD domain-containing protein</fullName>
    </recommendedName>
</protein>
<evidence type="ECO:0000259" key="2">
    <source>
        <dbReference type="PROSITE" id="PS51841"/>
    </source>
</evidence>
<feature type="compositionally biased region" description="Polar residues" evidence="1">
    <location>
        <begin position="526"/>
        <end position="539"/>
    </location>
</feature>
<dbReference type="EMBL" id="MFVK01000025">
    <property type="protein sequence ID" value="OGI99312.1"/>
    <property type="molecule type" value="Genomic_DNA"/>
</dbReference>
<dbReference type="InterPro" id="IPR001322">
    <property type="entry name" value="Lamin_tail_dom"/>
</dbReference>
<dbReference type="Proteomes" id="UP000176479">
    <property type="component" value="Unassembled WGS sequence"/>
</dbReference>
<organism evidence="3 4">
    <name type="scientific">Candidatus Nomurabacteria bacterium RIFCSPLOWO2_02_FULL_40_10</name>
    <dbReference type="NCBI Taxonomy" id="1801786"/>
    <lineage>
        <taxon>Bacteria</taxon>
        <taxon>Candidatus Nomuraibacteriota</taxon>
    </lineage>
</organism>
<feature type="region of interest" description="Disordered" evidence="1">
    <location>
        <begin position="417"/>
        <end position="451"/>
    </location>
</feature>
<accession>A0A1F6XYV5</accession>
<feature type="domain" description="LTD" evidence="2">
    <location>
        <begin position="211"/>
        <end position="335"/>
    </location>
</feature>
<evidence type="ECO:0000313" key="3">
    <source>
        <dbReference type="EMBL" id="OGI99312.1"/>
    </source>
</evidence>
<dbReference type="InterPro" id="IPR036415">
    <property type="entry name" value="Lamin_tail_dom_sf"/>
</dbReference>
<name>A0A1F6XYV5_9BACT</name>
<dbReference type="Pfam" id="PF00932">
    <property type="entry name" value="LTD"/>
    <property type="match status" value="1"/>
</dbReference>
<dbReference type="InterPro" id="IPR023833">
    <property type="entry name" value="Signal_pept_SipW-depend-type"/>
</dbReference>
<dbReference type="PROSITE" id="PS51841">
    <property type="entry name" value="LTD"/>
    <property type="match status" value="1"/>
</dbReference>
<reference evidence="3 4" key="1">
    <citation type="journal article" date="2016" name="Nat. Commun.">
        <title>Thousands of microbial genomes shed light on interconnected biogeochemical processes in an aquifer system.</title>
        <authorList>
            <person name="Anantharaman K."/>
            <person name="Brown C.T."/>
            <person name="Hug L.A."/>
            <person name="Sharon I."/>
            <person name="Castelle C.J."/>
            <person name="Probst A.J."/>
            <person name="Thomas B.C."/>
            <person name="Singh A."/>
            <person name="Wilkins M.J."/>
            <person name="Karaoz U."/>
            <person name="Brodie E.L."/>
            <person name="Williams K.H."/>
            <person name="Hubbard S.S."/>
            <person name="Banfield J.F."/>
        </authorList>
    </citation>
    <scope>NUCLEOTIDE SEQUENCE [LARGE SCALE GENOMIC DNA]</scope>
</reference>
<sequence length="539" mass="58804">MINKHLPVYNGKKLIRLMKKARKNKKKFLLGLIPAKIFKTFSIQFLVLLLLVGLNWSGILAIGTTAAYYNDTETASENGFTASSLDFSLTENSFQSTIGLDETVSKNTVIVNGDGMDFQYTLEVEEVSGESDFCDALNLQAKLNGVEQYNGSLMSLTTPVLTTLGTWKFNIELPVDEDSFINGEECQFDVVFKGWQTNVGAYGDGGFSDEERMSFTITAGKMIVLNEFLPNPDGVAYGFDFGSDSSDMPQGEWVELYNNSTESVDLTGWYLRDDTPGEGNKTDIVASNSLPATTIIGGKSWLVIYMNKPIYNNTGDTVRLFNGDNILVDSHTYDDPDFCEIEPTPGDDNSTDASGSCTTVPPNKSYARIPDGIGDWVDPIPTPGKVNMLLTEFGDYSYVASSVSFEDEIIVEGASVEEESVTPGEPNNISDETTGTGEEVTTDETADEPVEQEEIIEEEIAPNTEEEPLVIGSGEETIVQETIIEEGAVEDTSADEEKAVTEEDVIVEEDATVGEEPAVVEESPADDSSQNNNQENEVI</sequence>
<feature type="region of interest" description="Disordered" evidence="1">
    <location>
        <begin position="505"/>
        <end position="539"/>
    </location>
</feature>
<dbReference type="NCBIfam" id="TIGR04088">
    <property type="entry name" value="cognate_SipW"/>
    <property type="match status" value="1"/>
</dbReference>
<feature type="region of interest" description="Disordered" evidence="1">
    <location>
        <begin position="343"/>
        <end position="363"/>
    </location>
</feature>
<evidence type="ECO:0000256" key="1">
    <source>
        <dbReference type="SAM" id="MobiDB-lite"/>
    </source>
</evidence>
<dbReference type="SUPFAM" id="SSF74853">
    <property type="entry name" value="Lamin A/C globular tail domain"/>
    <property type="match status" value="1"/>
</dbReference>
<evidence type="ECO:0000313" key="4">
    <source>
        <dbReference type="Proteomes" id="UP000176479"/>
    </source>
</evidence>
<comment type="caution">
    <text evidence="3">The sequence shown here is derived from an EMBL/GenBank/DDBJ whole genome shotgun (WGS) entry which is preliminary data.</text>
</comment>
<proteinExistence type="predicted"/>
<dbReference type="Gene3D" id="2.60.40.1260">
    <property type="entry name" value="Lamin Tail domain"/>
    <property type="match status" value="1"/>
</dbReference>